<comment type="caution">
    <text evidence="1">The sequence shown here is derived from an EMBL/GenBank/DDBJ whole genome shotgun (WGS) entry which is preliminary data.</text>
</comment>
<evidence type="ECO:0000313" key="1">
    <source>
        <dbReference type="EMBL" id="RNL65197.1"/>
    </source>
</evidence>
<dbReference type="OrthoDB" id="1936983at2"/>
<sequence>MTSPSLSRRGLITAAGLGAGVALTPAWMADAARSAAVDADTLWRWNHLLADGGPRLTGNAAHRHFVDWLAAKFARTGLKVHRDRHTFTRWAPRRWSLTVAGEPIDVAYYFPYSGETPPGGVTGKLVHLGLSPTNAVAWGVARGKIAVVEVASPQLPIGAAFPSTGHFPPAAKQPLLAPAPSITDIAVAPLLELAHRAGVLGVVCIRTGVSDALAKDQYSPFTTGHQGCPALWVGPTAGKRLRTLARAGARATLTLDAQLIPNAATDTIWAVLPGSDPREAVVVNTHTDGPNVAEENGGLGLLALAREFSRVPRSRRRRSLIFVATTGHFQIPQLSTGALLAQSASRWIADHPELLDGRSRKTVAALTLEHLGCREWADDPRLNRYRATGLNDVGFCYTSNNRMRRLYLRNAAGTANRRTFTVAPPPALYFGEGHDFYKKRIATMSLIPAPSYLVAAPRNGAIEKLDKHLMLGQVRTFAKVIRSLDELSARQIGTSTGL</sequence>
<protein>
    <recommendedName>
        <fullName evidence="3">M28 family peptidase</fullName>
    </recommendedName>
</protein>
<keyword evidence="2" id="KW-1185">Reference proteome</keyword>
<proteinExistence type="predicted"/>
<dbReference type="PROSITE" id="PS51318">
    <property type="entry name" value="TAT"/>
    <property type="match status" value="1"/>
</dbReference>
<gene>
    <name evidence="1" type="ORF">EFK50_04320</name>
</gene>
<dbReference type="InterPro" id="IPR006311">
    <property type="entry name" value="TAT_signal"/>
</dbReference>
<dbReference type="RefSeq" id="WP_123226300.1">
    <property type="nucleotide sequence ID" value="NZ_RJSE01000003.1"/>
</dbReference>
<organism evidence="1 2">
    <name type="scientific">Nocardioides marmoriginsengisoli</name>
    <dbReference type="NCBI Taxonomy" id="661483"/>
    <lineage>
        <taxon>Bacteria</taxon>
        <taxon>Bacillati</taxon>
        <taxon>Actinomycetota</taxon>
        <taxon>Actinomycetes</taxon>
        <taxon>Propionibacteriales</taxon>
        <taxon>Nocardioidaceae</taxon>
        <taxon>Nocardioides</taxon>
    </lineage>
</organism>
<evidence type="ECO:0000313" key="2">
    <source>
        <dbReference type="Proteomes" id="UP000267128"/>
    </source>
</evidence>
<dbReference type="AlphaFoldDB" id="A0A3N0CNZ4"/>
<reference evidence="1 2" key="1">
    <citation type="submission" date="2018-11" db="EMBL/GenBank/DDBJ databases">
        <authorList>
            <person name="Li F."/>
        </authorList>
    </citation>
    <scope>NUCLEOTIDE SEQUENCE [LARGE SCALE GENOMIC DNA]</scope>
    <source>
        <strain evidence="1 2">Gsoil 097</strain>
    </source>
</reference>
<dbReference type="Gene3D" id="3.50.30.30">
    <property type="match status" value="1"/>
</dbReference>
<dbReference type="EMBL" id="RJSE01000003">
    <property type="protein sequence ID" value="RNL65197.1"/>
    <property type="molecule type" value="Genomic_DNA"/>
</dbReference>
<dbReference type="Proteomes" id="UP000267128">
    <property type="component" value="Unassembled WGS sequence"/>
</dbReference>
<evidence type="ECO:0008006" key="3">
    <source>
        <dbReference type="Google" id="ProtNLM"/>
    </source>
</evidence>
<accession>A0A3N0CNZ4</accession>
<dbReference type="Gene3D" id="3.40.630.10">
    <property type="entry name" value="Zn peptidases"/>
    <property type="match status" value="1"/>
</dbReference>
<name>A0A3N0CNZ4_9ACTN</name>
<dbReference type="SUPFAM" id="SSF53187">
    <property type="entry name" value="Zn-dependent exopeptidases"/>
    <property type="match status" value="1"/>
</dbReference>